<dbReference type="RefSeq" id="WP_148924737.1">
    <property type="nucleotide sequence ID" value="NZ_VNHQ01000012.1"/>
</dbReference>
<feature type="domain" description="O-antigen ligase-related" evidence="6">
    <location>
        <begin position="149"/>
        <end position="292"/>
    </location>
</feature>
<evidence type="ECO:0000256" key="3">
    <source>
        <dbReference type="ARBA" id="ARBA00022989"/>
    </source>
</evidence>
<dbReference type="InterPro" id="IPR007016">
    <property type="entry name" value="O-antigen_ligase-rel_domated"/>
</dbReference>
<evidence type="ECO:0000256" key="5">
    <source>
        <dbReference type="SAM" id="Phobius"/>
    </source>
</evidence>
<dbReference type="GO" id="GO:0016020">
    <property type="term" value="C:membrane"/>
    <property type="evidence" value="ECO:0007669"/>
    <property type="project" value="UniProtKB-SubCell"/>
</dbReference>
<sequence>MKALGFWILLFPLALLGSLESTLISFVVYIISLLVSRNLTYIDWSLVAVALIFVLSYFAESLYGRSFIVSQISSYICILLVLRFCYVSRDELWLFINRLPSGIYILLCLVYLFIQLRVGYVYEVGVLEAFMLIKACSNDKARNQTLLLLLAYLLIMFLISTRSTPLIVAAIIAIVFFFRCPRSVLKLGYLAVLILSPIYGFIIFHLDVEVDVSGIDDNAAIRLEMIKGATSMIGIQEFLIGVGFGVPFRSITYDYAFGHPLLVVLDNVMQTSNHNSLFDLFLRFGVVVYIVFGIVFMRALKLGQVRNSSCYALLYVTLYLLSVNAYTDSTRLAPSCAVFLVGILLLTSRQSRQSVPHPGVESRLVETHKPTHLSLGHKI</sequence>
<proteinExistence type="predicted"/>
<feature type="transmembrane region" description="Helical" evidence="5">
    <location>
        <begin position="149"/>
        <end position="178"/>
    </location>
</feature>
<reference evidence="7 8" key="1">
    <citation type="submission" date="2019-07" db="EMBL/GenBank/DDBJ databases">
        <title>Deep subsurface shale carbon reservoir microbial communities from Ohio and West Virginia, USA.</title>
        <authorList>
            <person name="Wrighton K."/>
        </authorList>
    </citation>
    <scope>NUCLEOTIDE SEQUENCE [LARGE SCALE GENOMIC DNA]</scope>
    <source>
        <strain evidence="7 8">NP_8Ht</strain>
    </source>
</reference>
<dbReference type="EMBL" id="VNHQ01000012">
    <property type="protein sequence ID" value="TYP65320.1"/>
    <property type="molecule type" value="Genomic_DNA"/>
</dbReference>
<dbReference type="Proteomes" id="UP000324282">
    <property type="component" value="Unassembled WGS sequence"/>
</dbReference>
<dbReference type="OrthoDB" id="9904253at2"/>
<feature type="transmembrane region" description="Helical" evidence="5">
    <location>
        <begin position="332"/>
        <end position="348"/>
    </location>
</feature>
<keyword evidence="4 5" id="KW-0472">Membrane</keyword>
<evidence type="ECO:0000313" key="8">
    <source>
        <dbReference type="Proteomes" id="UP000324282"/>
    </source>
</evidence>
<evidence type="ECO:0000313" key="7">
    <source>
        <dbReference type="EMBL" id="TYP65320.1"/>
    </source>
</evidence>
<comment type="caution">
    <text evidence="7">The sequence shown here is derived from an EMBL/GenBank/DDBJ whole genome shotgun (WGS) entry which is preliminary data.</text>
</comment>
<feature type="transmembrane region" description="Helical" evidence="5">
    <location>
        <begin position="6"/>
        <end position="34"/>
    </location>
</feature>
<feature type="transmembrane region" description="Helical" evidence="5">
    <location>
        <begin position="65"/>
        <end position="82"/>
    </location>
</feature>
<feature type="transmembrane region" description="Helical" evidence="5">
    <location>
        <begin position="103"/>
        <end position="122"/>
    </location>
</feature>
<protein>
    <recommendedName>
        <fullName evidence="6">O-antigen ligase-related domain-containing protein</fullName>
    </recommendedName>
</protein>
<dbReference type="AlphaFoldDB" id="A0A5S5BGY9"/>
<evidence type="ECO:0000259" key="6">
    <source>
        <dbReference type="Pfam" id="PF04932"/>
    </source>
</evidence>
<accession>A0A5S5BGY9</accession>
<evidence type="ECO:0000256" key="2">
    <source>
        <dbReference type="ARBA" id="ARBA00022692"/>
    </source>
</evidence>
<gene>
    <name evidence="7" type="ORF">A9A72_122448</name>
</gene>
<dbReference type="Pfam" id="PF04932">
    <property type="entry name" value="Wzy_C"/>
    <property type="match status" value="1"/>
</dbReference>
<keyword evidence="3 5" id="KW-1133">Transmembrane helix</keyword>
<feature type="transmembrane region" description="Helical" evidence="5">
    <location>
        <begin position="41"/>
        <end position="59"/>
    </location>
</feature>
<evidence type="ECO:0000256" key="1">
    <source>
        <dbReference type="ARBA" id="ARBA00004141"/>
    </source>
</evidence>
<name>A0A5S5BGY9_STUST</name>
<feature type="transmembrane region" description="Helical" evidence="5">
    <location>
        <begin position="280"/>
        <end position="297"/>
    </location>
</feature>
<evidence type="ECO:0000256" key="4">
    <source>
        <dbReference type="ARBA" id="ARBA00023136"/>
    </source>
</evidence>
<keyword evidence="2 5" id="KW-0812">Transmembrane</keyword>
<feature type="transmembrane region" description="Helical" evidence="5">
    <location>
        <begin position="309"/>
        <end position="326"/>
    </location>
</feature>
<comment type="subcellular location">
    <subcellularLocation>
        <location evidence="1">Membrane</location>
        <topology evidence="1">Multi-pass membrane protein</topology>
    </subcellularLocation>
</comment>
<feature type="transmembrane region" description="Helical" evidence="5">
    <location>
        <begin position="187"/>
        <end position="206"/>
    </location>
</feature>
<organism evidence="7 8">
    <name type="scientific">Stutzerimonas stutzeri</name>
    <name type="common">Pseudomonas stutzeri</name>
    <dbReference type="NCBI Taxonomy" id="316"/>
    <lineage>
        <taxon>Bacteria</taxon>
        <taxon>Pseudomonadati</taxon>
        <taxon>Pseudomonadota</taxon>
        <taxon>Gammaproteobacteria</taxon>
        <taxon>Pseudomonadales</taxon>
        <taxon>Pseudomonadaceae</taxon>
        <taxon>Stutzerimonas</taxon>
    </lineage>
</organism>